<evidence type="ECO:0000259" key="1">
    <source>
        <dbReference type="PROSITE" id="PS50883"/>
    </source>
</evidence>
<dbReference type="RefSeq" id="WP_042086494.1">
    <property type="nucleotide sequence ID" value="NZ_BKCN01000006.1"/>
</dbReference>
<dbReference type="Pfam" id="PF00563">
    <property type="entry name" value="EAL"/>
    <property type="match status" value="1"/>
</dbReference>
<evidence type="ECO:0000313" key="2">
    <source>
        <dbReference type="EMBL" id="GER03857.1"/>
    </source>
</evidence>
<keyword evidence="3" id="KW-1185">Reference proteome</keyword>
<sequence>MIRQTQCGACRDGQTLPFSFTMAFQPIIDSQKGRIWGHEALVRGTNGEGAGAILAQVNHENRYRFDQECRIRAIQMAAKLFPVDQRPILSINFMPNAVYEPEACLRATLQAAKKTGFPLKNIMFELTEGEKIDDIEHVKSIIAEYKKWGLITAIDDFGAGFAGLSLLADFQPDLIKIDMHLVRDIDKNIARQAIVTGIVRTALSLDIMVIAEGVESQQEFQLLKDLGVTLFQGYYFAKPRTGALSPVNLS</sequence>
<dbReference type="SMART" id="SM00052">
    <property type="entry name" value="EAL"/>
    <property type="match status" value="1"/>
</dbReference>
<dbReference type="InterPro" id="IPR035919">
    <property type="entry name" value="EAL_sf"/>
</dbReference>
<proteinExistence type="predicted"/>
<dbReference type="InterPro" id="IPR050706">
    <property type="entry name" value="Cyclic-di-GMP_PDE-like"/>
</dbReference>
<feature type="domain" description="EAL" evidence="1">
    <location>
        <begin position="1"/>
        <end position="250"/>
    </location>
</feature>
<gene>
    <name evidence="2" type="ORF">JCM17846_15390</name>
</gene>
<protein>
    <submittedName>
        <fullName evidence="2">Diguanylate phosphodiesterase</fullName>
    </submittedName>
</protein>
<dbReference type="GO" id="GO:0071111">
    <property type="term" value="F:cyclic-guanylate-specific phosphodiesterase activity"/>
    <property type="evidence" value="ECO:0007669"/>
    <property type="project" value="InterPro"/>
</dbReference>
<dbReference type="AlphaFoldDB" id="A0A5A7N797"/>
<dbReference type="Gene3D" id="3.20.20.450">
    <property type="entry name" value="EAL domain"/>
    <property type="match status" value="1"/>
</dbReference>
<dbReference type="SUPFAM" id="SSF141868">
    <property type="entry name" value="EAL domain-like"/>
    <property type="match status" value="1"/>
</dbReference>
<dbReference type="EMBL" id="BKCN01000006">
    <property type="protein sequence ID" value="GER03857.1"/>
    <property type="molecule type" value="Genomic_DNA"/>
</dbReference>
<reference evidence="2 3" key="1">
    <citation type="submission" date="2019-09" db="EMBL/GenBank/DDBJ databases">
        <title>NBRP : Genome information of microbial organism related human and environment.</title>
        <authorList>
            <person name="Hattori M."/>
            <person name="Oshima K."/>
            <person name="Inaba H."/>
            <person name="Suda W."/>
            <person name="Sakamoto M."/>
            <person name="Iino T."/>
            <person name="Kitahara M."/>
            <person name="Oshida Y."/>
            <person name="Iida T."/>
            <person name="Kudo T."/>
            <person name="Itoh T."/>
            <person name="Ohkuma M."/>
        </authorList>
    </citation>
    <scope>NUCLEOTIDE SEQUENCE [LARGE SCALE GENOMIC DNA]</scope>
    <source>
        <strain evidence="2 3">Q-1</strain>
    </source>
</reference>
<dbReference type="PANTHER" id="PTHR33121:SF15">
    <property type="entry name" value="BLUE LIGHT- AND TEMPERATURE-REGULATED ANTIREPRESSOR BLUF"/>
    <property type="match status" value="1"/>
</dbReference>
<name>A0A5A7N797_9PROT</name>
<accession>A0A5A7N797</accession>
<dbReference type="CDD" id="cd01948">
    <property type="entry name" value="EAL"/>
    <property type="match status" value="1"/>
</dbReference>
<organism evidence="2 3">
    <name type="scientific">Iodidimonas nitroreducens</name>
    <dbReference type="NCBI Taxonomy" id="1236968"/>
    <lineage>
        <taxon>Bacteria</taxon>
        <taxon>Pseudomonadati</taxon>
        <taxon>Pseudomonadota</taxon>
        <taxon>Alphaproteobacteria</taxon>
        <taxon>Iodidimonadales</taxon>
        <taxon>Iodidimonadaceae</taxon>
        <taxon>Iodidimonas</taxon>
    </lineage>
</organism>
<evidence type="ECO:0000313" key="3">
    <source>
        <dbReference type="Proteomes" id="UP000324996"/>
    </source>
</evidence>
<dbReference type="InterPro" id="IPR001633">
    <property type="entry name" value="EAL_dom"/>
</dbReference>
<dbReference type="PANTHER" id="PTHR33121">
    <property type="entry name" value="CYCLIC DI-GMP PHOSPHODIESTERASE PDEF"/>
    <property type="match status" value="1"/>
</dbReference>
<dbReference type="PROSITE" id="PS50883">
    <property type="entry name" value="EAL"/>
    <property type="match status" value="1"/>
</dbReference>
<dbReference type="Proteomes" id="UP000324996">
    <property type="component" value="Unassembled WGS sequence"/>
</dbReference>
<comment type="caution">
    <text evidence="2">The sequence shown here is derived from an EMBL/GenBank/DDBJ whole genome shotgun (WGS) entry which is preliminary data.</text>
</comment>